<dbReference type="Proteomes" id="UP000247409">
    <property type="component" value="Unassembled WGS sequence"/>
</dbReference>
<protein>
    <submittedName>
        <fullName evidence="2">Uncharacterized protein</fullName>
    </submittedName>
</protein>
<comment type="caution">
    <text evidence="2">The sequence shown here is derived from an EMBL/GenBank/DDBJ whole genome shotgun (WGS) entry which is preliminary data.</text>
</comment>
<proteinExistence type="predicted"/>
<reference evidence="2 3" key="1">
    <citation type="journal article" date="2018" name="Mol. Biol. Evol.">
        <title>Analysis of the draft genome of the red seaweed Gracilariopsis chorda provides insights into genome size evolution in Rhodophyta.</title>
        <authorList>
            <person name="Lee J."/>
            <person name="Yang E.C."/>
            <person name="Graf L."/>
            <person name="Yang J.H."/>
            <person name="Qiu H."/>
            <person name="Zel Zion U."/>
            <person name="Chan C.X."/>
            <person name="Stephens T.G."/>
            <person name="Weber A.P.M."/>
            <person name="Boo G.H."/>
            <person name="Boo S.M."/>
            <person name="Kim K.M."/>
            <person name="Shin Y."/>
            <person name="Jung M."/>
            <person name="Lee S.J."/>
            <person name="Yim H.S."/>
            <person name="Lee J.H."/>
            <person name="Bhattacharya D."/>
            <person name="Yoon H.S."/>
        </authorList>
    </citation>
    <scope>NUCLEOTIDE SEQUENCE [LARGE SCALE GENOMIC DNA]</scope>
    <source>
        <strain evidence="2 3">SKKU-2015</strain>
        <tissue evidence="2">Whole body</tissue>
    </source>
</reference>
<dbReference type="EMBL" id="NBIV01000043">
    <property type="protein sequence ID" value="PXF46198.1"/>
    <property type="molecule type" value="Genomic_DNA"/>
</dbReference>
<evidence type="ECO:0000313" key="2">
    <source>
        <dbReference type="EMBL" id="PXF46198.1"/>
    </source>
</evidence>
<evidence type="ECO:0000313" key="3">
    <source>
        <dbReference type="Proteomes" id="UP000247409"/>
    </source>
</evidence>
<sequence length="106" mass="10939">MEHSGNDKGHTVESSCVVSVRANTEVAGDGDGGTDGTGVEFGEPVAADRAGTESQPIADAGESGAVTWLSKRRWVVVRESKDRADMVLQYSGACDAFTAHALPSGT</sequence>
<gene>
    <name evidence="2" type="ORF">BWQ96_04075</name>
</gene>
<feature type="region of interest" description="Disordered" evidence="1">
    <location>
        <begin position="23"/>
        <end position="42"/>
    </location>
</feature>
<accession>A0A2V3IVM7</accession>
<name>A0A2V3IVM7_9FLOR</name>
<evidence type="ECO:0000256" key="1">
    <source>
        <dbReference type="SAM" id="MobiDB-lite"/>
    </source>
</evidence>
<keyword evidence="3" id="KW-1185">Reference proteome</keyword>
<organism evidence="2 3">
    <name type="scientific">Gracilariopsis chorda</name>
    <dbReference type="NCBI Taxonomy" id="448386"/>
    <lineage>
        <taxon>Eukaryota</taxon>
        <taxon>Rhodophyta</taxon>
        <taxon>Florideophyceae</taxon>
        <taxon>Rhodymeniophycidae</taxon>
        <taxon>Gracilariales</taxon>
        <taxon>Gracilariaceae</taxon>
        <taxon>Gracilariopsis</taxon>
    </lineage>
</organism>
<dbReference type="AlphaFoldDB" id="A0A2V3IVM7"/>